<dbReference type="RefSeq" id="WP_071231948.1">
    <property type="nucleotide sequence ID" value="NZ_CP151919.1"/>
</dbReference>
<sequence length="478" mass="52617">MLTRRALVKNLILGGSTATLVTGMAGYSGLQQLLLGRPAFAASLKPLAVPPLLGGESRDGIRVYDLNLQKGTTQFYDGMNTPTLGINGSYLGPTLKMRAGDTVRLNVTNQLGQNSTLHWHGFHLPAYADGGPHQIIKDGATWSPQFEVKQRASMFWYHSHLPPVTGPQVYQGLAGLIYVDDEETGRLDLPSEYGVDDIPLMLQDRTFDDDGSLFYSGMMMGVMGDVMLVNGSLNPYFESKSQKLRLRILNGSNARFYSLGFSDERVFSQIGTDGGLLERPIDVSRISLAPGERAQVIVDLSDGRPVVLRAVSSGSGPVGSEQVFDVLRIQPDLERARVAPLPSRLVTLDQPDPAQAIGTRPFVLGMGMTINGKRMDRNRIDETVRLGSTEIWEISNTSMVPHPFHVHDVQFRILDRNGSPPALNEMGLKDTVVVNPAERVRVLLSFTDYSDPYLPYMYHCHNLEHEDTGMMGQFVVTA</sequence>
<evidence type="ECO:0000256" key="2">
    <source>
        <dbReference type="ARBA" id="ARBA00023002"/>
    </source>
</evidence>
<keyword evidence="2" id="KW-0560">Oxidoreductase</keyword>
<dbReference type="InterPro" id="IPR011707">
    <property type="entry name" value="Cu-oxidase-like_N"/>
</dbReference>
<dbReference type="PANTHER" id="PTHR48267">
    <property type="entry name" value="CUPREDOXIN SUPERFAMILY PROTEIN"/>
    <property type="match status" value="1"/>
</dbReference>
<feature type="domain" description="Plastocyanin-like" evidence="3">
    <location>
        <begin position="365"/>
        <end position="477"/>
    </location>
</feature>
<gene>
    <name evidence="5" type="ORF">AAGT95_03350</name>
</gene>
<evidence type="ECO:0000259" key="4">
    <source>
        <dbReference type="Pfam" id="PF07732"/>
    </source>
</evidence>
<keyword evidence="1" id="KW-0479">Metal-binding</keyword>
<dbReference type="Gene3D" id="2.60.40.420">
    <property type="entry name" value="Cupredoxins - blue copper proteins"/>
    <property type="match status" value="3"/>
</dbReference>
<evidence type="ECO:0000256" key="1">
    <source>
        <dbReference type="ARBA" id="ARBA00022723"/>
    </source>
</evidence>
<dbReference type="PANTHER" id="PTHR48267:SF1">
    <property type="entry name" value="BILIRUBIN OXIDASE"/>
    <property type="match status" value="1"/>
</dbReference>
<dbReference type="Proteomes" id="UP001453229">
    <property type="component" value="Chromosome"/>
</dbReference>
<dbReference type="PROSITE" id="PS00080">
    <property type="entry name" value="MULTICOPPER_OXIDASE2"/>
    <property type="match status" value="1"/>
</dbReference>
<evidence type="ECO:0000313" key="6">
    <source>
        <dbReference type="Proteomes" id="UP001453229"/>
    </source>
</evidence>
<organism evidence="5 6">
    <name type="scientific">Salinicola lusitanus</name>
    <dbReference type="NCBI Taxonomy" id="1949085"/>
    <lineage>
        <taxon>Bacteria</taxon>
        <taxon>Pseudomonadati</taxon>
        <taxon>Pseudomonadota</taxon>
        <taxon>Gammaproteobacteria</taxon>
        <taxon>Oceanospirillales</taxon>
        <taxon>Halomonadaceae</taxon>
        <taxon>Salinicola</taxon>
    </lineage>
</organism>
<dbReference type="CDD" id="cd04232">
    <property type="entry name" value="CuRO_1_CueO_FtsP"/>
    <property type="match status" value="1"/>
</dbReference>
<dbReference type="Pfam" id="PF07732">
    <property type="entry name" value="Cu-oxidase_3"/>
    <property type="match status" value="1"/>
</dbReference>
<dbReference type="CDD" id="cd13890">
    <property type="entry name" value="CuRO_3_CueO_FtsP"/>
    <property type="match status" value="1"/>
</dbReference>
<reference evidence="5 6" key="1">
    <citation type="submission" date="2024-04" db="EMBL/GenBank/DDBJ databases">
        <title>Salinicola lusitanus LLJ914,a marine bacterium isolated from the Okinawa Trough.</title>
        <authorList>
            <person name="Li J."/>
        </authorList>
    </citation>
    <scope>NUCLEOTIDE SEQUENCE [LARGE SCALE GENOMIC DNA]</scope>
    <source>
        <strain evidence="5 6">LLJ914</strain>
    </source>
</reference>
<name>A0ABZ3CV51_9GAMM</name>
<protein>
    <submittedName>
        <fullName evidence="5">Multicopper oxidase domain-containing protein</fullName>
    </submittedName>
</protein>
<proteinExistence type="predicted"/>
<feature type="domain" description="Plastocyanin-like" evidence="4">
    <location>
        <begin position="68"/>
        <end position="183"/>
    </location>
</feature>
<dbReference type="SUPFAM" id="SSF49503">
    <property type="entry name" value="Cupredoxins"/>
    <property type="match status" value="3"/>
</dbReference>
<dbReference type="InterPro" id="IPR008972">
    <property type="entry name" value="Cupredoxin"/>
</dbReference>
<evidence type="ECO:0000313" key="5">
    <source>
        <dbReference type="EMBL" id="XAD55029.1"/>
    </source>
</evidence>
<evidence type="ECO:0000259" key="3">
    <source>
        <dbReference type="Pfam" id="PF07731"/>
    </source>
</evidence>
<dbReference type="InterPro" id="IPR045087">
    <property type="entry name" value="Cu-oxidase_fam"/>
</dbReference>
<dbReference type="InterPro" id="IPR011706">
    <property type="entry name" value="Cu-oxidase_C"/>
</dbReference>
<dbReference type="EMBL" id="CP151919">
    <property type="protein sequence ID" value="XAD55029.1"/>
    <property type="molecule type" value="Genomic_DNA"/>
</dbReference>
<accession>A0ABZ3CV51</accession>
<dbReference type="InterPro" id="IPR002355">
    <property type="entry name" value="Cu_oxidase_Cu_BS"/>
</dbReference>
<dbReference type="CDD" id="cd13867">
    <property type="entry name" value="CuRO_2_CueO_FtsP"/>
    <property type="match status" value="1"/>
</dbReference>
<keyword evidence="6" id="KW-1185">Reference proteome</keyword>
<dbReference type="Pfam" id="PF07731">
    <property type="entry name" value="Cu-oxidase_2"/>
    <property type="match status" value="1"/>
</dbReference>